<feature type="compositionally biased region" description="Basic and acidic residues" evidence="1">
    <location>
        <begin position="137"/>
        <end position="147"/>
    </location>
</feature>
<organism evidence="2 3">
    <name type="scientific">Streptomyces ovatisporus</name>
    <dbReference type="NCBI Taxonomy" id="1128682"/>
    <lineage>
        <taxon>Bacteria</taxon>
        <taxon>Bacillati</taxon>
        <taxon>Actinomycetota</taxon>
        <taxon>Actinomycetes</taxon>
        <taxon>Kitasatosporales</taxon>
        <taxon>Streptomycetaceae</taxon>
        <taxon>Streptomyces</taxon>
    </lineage>
</organism>
<keyword evidence="3" id="KW-1185">Reference proteome</keyword>
<feature type="region of interest" description="Disordered" evidence="1">
    <location>
        <begin position="1"/>
        <end position="55"/>
    </location>
</feature>
<evidence type="ECO:0000313" key="2">
    <source>
        <dbReference type="EMBL" id="MFC4497901.1"/>
    </source>
</evidence>
<reference evidence="3" key="1">
    <citation type="journal article" date="2019" name="Int. J. Syst. Evol. Microbiol.">
        <title>The Global Catalogue of Microorganisms (GCM) 10K type strain sequencing project: providing services to taxonomists for standard genome sequencing and annotation.</title>
        <authorList>
            <consortium name="The Broad Institute Genomics Platform"/>
            <consortium name="The Broad Institute Genome Sequencing Center for Infectious Disease"/>
            <person name="Wu L."/>
            <person name="Ma J."/>
        </authorList>
    </citation>
    <scope>NUCLEOTIDE SEQUENCE [LARGE SCALE GENOMIC DNA]</scope>
    <source>
        <strain evidence="3">CGMCC 4.7357</strain>
    </source>
</reference>
<sequence>MSDDDNVVDFPRVTLRPLNPSEEGGVFEPLPPLEEPDPAPEYPTLTLPTLEPPTAVRLPSVAPSVPAEGAVPATFRSDGGSEAGQAATGTGMIAAAAMAVAAMRGLVNLLEDRRQRKLERHAETAPLREARMKRRLAKEEARNKHEAAMQGIADKITQERAKQRVPSGKSWGEKAAGRGSKGKGGDKGKGGNKHSQADKSAADKAKAKHAAQAAKDKIAADKAKHALADKAAARKQAEKKAAAKQQADLADRKAARKNDGGRKDGSSKAADKVAADKAKAKAAEKAARARQGEAKAKEKAKDKDAARKQAAKDADLRRAAEKAKRDSKGSGKDEKPKRPKRPRKDPGGWKGSKGPGSEPKNGKGPKGPRTPPTTGEKGFKPKGDEKVRASRKNGQKTPRAGAPSSEKGRPGREEATGSAGPKPGGPGSRMRPPPGMSDDYTVTLGREAPSSPPPQPKPAPALVSGSGSTPPAPQEGGGTVPPKSATVTAFAHQPGVDSDLTVYDLVESDETAATEILDRVEEAKGAADAAERLLSHLENLMGQIADLKIPGSLPGYAAKLAEKSETVGARAKALAAALPKASEAIAAAGQLAAETDKGHADTVKDMGYAAPAESEYHGSDA</sequence>
<feature type="compositionally biased region" description="Basic and acidic residues" evidence="1">
    <location>
        <begin position="249"/>
        <end position="336"/>
    </location>
</feature>
<feature type="compositionally biased region" description="Pro residues" evidence="1">
    <location>
        <begin position="450"/>
        <end position="459"/>
    </location>
</feature>
<feature type="compositionally biased region" description="Basic and acidic residues" evidence="1">
    <location>
        <begin position="120"/>
        <end position="130"/>
    </location>
</feature>
<feature type="compositionally biased region" description="Basic and acidic residues" evidence="1">
    <location>
        <begin position="183"/>
        <end position="205"/>
    </location>
</feature>
<feature type="compositionally biased region" description="Basic and acidic residues" evidence="1">
    <location>
        <begin position="214"/>
        <end position="241"/>
    </location>
</feature>
<evidence type="ECO:0000256" key="1">
    <source>
        <dbReference type="SAM" id="MobiDB-lite"/>
    </source>
</evidence>
<comment type="caution">
    <text evidence="2">The sequence shown here is derived from an EMBL/GenBank/DDBJ whole genome shotgun (WGS) entry which is preliminary data.</text>
</comment>
<dbReference type="RefSeq" id="WP_386452943.1">
    <property type="nucleotide sequence ID" value="NZ_JBHSFH010000029.1"/>
</dbReference>
<name>A0ABV9AGG0_9ACTN</name>
<feature type="compositionally biased region" description="Basic and acidic residues" evidence="1">
    <location>
        <begin position="377"/>
        <end position="388"/>
    </location>
</feature>
<dbReference type="EMBL" id="JBHSFH010000029">
    <property type="protein sequence ID" value="MFC4497901.1"/>
    <property type="molecule type" value="Genomic_DNA"/>
</dbReference>
<accession>A0ABV9AGG0</accession>
<feature type="compositionally biased region" description="Low complexity" evidence="1">
    <location>
        <begin position="42"/>
        <end position="55"/>
    </location>
</feature>
<feature type="region of interest" description="Disordered" evidence="1">
    <location>
        <begin position="120"/>
        <end position="486"/>
    </location>
</feature>
<feature type="compositionally biased region" description="Basic and acidic residues" evidence="1">
    <location>
        <begin position="406"/>
        <end position="415"/>
    </location>
</feature>
<proteinExistence type="predicted"/>
<dbReference type="Proteomes" id="UP001595997">
    <property type="component" value="Unassembled WGS sequence"/>
</dbReference>
<evidence type="ECO:0000313" key="3">
    <source>
        <dbReference type="Proteomes" id="UP001595997"/>
    </source>
</evidence>
<gene>
    <name evidence="2" type="ORF">ACFPA8_27615</name>
</gene>
<protein>
    <submittedName>
        <fullName evidence="2">Uncharacterized protein</fullName>
    </submittedName>
</protein>